<dbReference type="EMBL" id="CM017321">
    <property type="protein sequence ID" value="KAE7998915.1"/>
    <property type="molecule type" value="Genomic_DNA"/>
</dbReference>
<dbReference type="Gene3D" id="3.30.40.10">
    <property type="entry name" value="Zinc/RING finger domain, C3HC4 (zinc finger)"/>
    <property type="match status" value="1"/>
</dbReference>
<protein>
    <recommendedName>
        <fullName evidence="9">UBP-type domain-containing protein</fullName>
    </recommendedName>
</protein>
<evidence type="ECO:0000256" key="2">
    <source>
        <dbReference type="ARBA" id="ARBA00022771"/>
    </source>
</evidence>
<dbReference type="PROSITE" id="PS50271">
    <property type="entry name" value="ZF_UBP"/>
    <property type="match status" value="1"/>
</dbReference>
<gene>
    <name evidence="7" type="ORF">FH972_003408</name>
</gene>
<evidence type="ECO:0000256" key="1">
    <source>
        <dbReference type="ARBA" id="ARBA00022723"/>
    </source>
</evidence>
<dbReference type="Pfam" id="PF07576">
    <property type="entry name" value="BRAP2"/>
    <property type="match status" value="1"/>
</dbReference>
<name>A0A5N6QID8_9ROSI</name>
<dbReference type="InterPro" id="IPR047243">
    <property type="entry name" value="RING-H2_BRAP2"/>
</dbReference>
<dbReference type="SUPFAM" id="SSF57850">
    <property type="entry name" value="RING/U-box"/>
    <property type="match status" value="1"/>
</dbReference>
<feature type="domain" description="RING-type" evidence="5">
    <location>
        <begin position="167"/>
        <end position="207"/>
    </location>
</feature>
<dbReference type="CDD" id="cd16457">
    <property type="entry name" value="RING-H2_BRAP2"/>
    <property type="match status" value="1"/>
</dbReference>
<dbReference type="AlphaFoldDB" id="A0A5N6QID8"/>
<dbReference type="OrthoDB" id="273556at2759"/>
<dbReference type="Proteomes" id="UP000327013">
    <property type="component" value="Chromosome 1"/>
</dbReference>
<dbReference type="PANTHER" id="PTHR24007:SF10">
    <property type="entry name" value="BRAP2 RING ZNF UBP DOMAIN-CONTAINING PROTEIN 1"/>
    <property type="match status" value="1"/>
</dbReference>
<evidence type="ECO:0008006" key="9">
    <source>
        <dbReference type="Google" id="ProtNLM"/>
    </source>
</evidence>
<sequence>MFFLRVHSVDSEHPAALEITEFRSTTSPSNPTLDSKFSERRGIAHLFRSTSHSSLPNPSSRSTVLFIVAVPNYLSFDGFIRFCGSRIDNVSELLFIRNDGMEDRYSVLIRLVNQLTADGFYWNFNGKKFSLGEAEVCHILFMMSVEYTESAEIAGTPPAGCTELPTCPVCLERLDQDTSGILSTICDHSFQCPCISKWTYMSCQVCRFCQQQDEKPTCSVCGTLENLWVCMICGFVGCGRYKEGHAIRHWKDTQHCYSLDMRTQQIWDYVGDVYVHRLNQSKIDGKLAEMNSHCMSFEGDCGTCECNEDSGISGALFGSKVDAIVDEYNRLLATQLENQRQVS</sequence>
<organism evidence="7 8">
    <name type="scientific">Carpinus fangiana</name>
    <dbReference type="NCBI Taxonomy" id="176857"/>
    <lineage>
        <taxon>Eukaryota</taxon>
        <taxon>Viridiplantae</taxon>
        <taxon>Streptophyta</taxon>
        <taxon>Embryophyta</taxon>
        <taxon>Tracheophyta</taxon>
        <taxon>Spermatophyta</taxon>
        <taxon>Magnoliopsida</taxon>
        <taxon>eudicotyledons</taxon>
        <taxon>Gunneridae</taxon>
        <taxon>Pentapetalae</taxon>
        <taxon>rosids</taxon>
        <taxon>fabids</taxon>
        <taxon>Fagales</taxon>
        <taxon>Betulaceae</taxon>
        <taxon>Carpinus</taxon>
    </lineage>
</organism>
<keyword evidence="1" id="KW-0479">Metal-binding</keyword>
<evidence type="ECO:0000256" key="3">
    <source>
        <dbReference type="ARBA" id="ARBA00022833"/>
    </source>
</evidence>
<accession>A0A5N6QID8</accession>
<reference evidence="7 8" key="1">
    <citation type="submission" date="2019-06" db="EMBL/GenBank/DDBJ databases">
        <title>A chromosomal-level reference genome of Carpinus fangiana (Coryloideae, Betulaceae).</title>
        <authorList>
            <person name="Yang X."/>
            <person name="Wang Z."/>
            <person name="Zhang L."/>
            <person name="Hao G."/>
            <person name="Liu J."/>
            <person name="Yang Y."/>
        </authorList>
    </citation>
    <scope>NUCLEOTIDE SEQUENCE [LARGE SCALE GENOMIC DNA]</scope>
    <source>
        <strain evidence="7">Cfa_2016G</strain>
        <tissue evidence="7">Leaf</tissue>
    </source>
</reference>
<feature type="domain" description="UBP-type" evidence="6">
    <location>
        <begin position="201"/>
        <end position="294"/>
    </location>
</feature>
<evidence type="ECO:0000259" key="5">
    <source>
        <dbReference type="PROSITE" id="PS50089"/>
    </source>
</evidence>
<evidence type="ECO:0000256" key="4">
    <source>
        <dbReference type="PROSITE-ProRule" id="PRU00502"/>
    </source>
</evidence>
<dbReference type="InterPro" id="IPR001607">
    <property type="entry name" value="Znf_UBP"/>
</dbReference>
<evidence type="ECO:0000313" key="7">
    <source>
        <dbReference type="EMBL" id="KAE7998915.1"/>
    </source>
</evidence>
<dbReference type="GO" id="GO:0007265">
    <property type="term" value="P:Ras protein signal transduction"/>
    <property type="evidence" value="ECO:0007669"/>
    <property type="project" value="TreeGrafter"/>
</dbReference>
<dbReference type="GO" id="GO:0016567">
    <property type="term" value="P:protein ubiquitination"/>
    <property type="evidence" value="ECO:0007669"/>
    <property type="project" value="TreeGrafter"/>
</dbReference>
<dbReference type="InterPro" id="IPR011422">
    <property type="entry name" value="BRAP2/ETP1_RRM"/>
</dbReference>
<proteinExistence type="predicted"/>
<dbReference type="InterPro" id="IPR001841">
    <property type="entry name" value="Znf_RING"/>
</dbReference>
<evidence type="ECO:0000313" key="8">
    <source>
        <dbReference type="Proteomes" id="UP000327013"/>
    </source>
</evidence>
<dbReference type="Pfam" id="PF02148">
    <property type="entry name" value="zf-UBP"/>
    <property type="match status" value="1"/>
</dbReference>
<dbReference type="GO" id="GO:0008270">
    <property type="term" value="F:zinc ion binding"/>
    <property type="evidence" value="ECO:0007669"/>
    <property type="project" value="UniProtKB-KW"/>
</dbReference>
<dbReference type="GO" id="GO:0005737">
    <property type="term" value="C:cytoplasm"/>
    <property type="evidence" value="ECO:0007669"/>
    <property type="project" value="TreeGrafter"/>
</dbReference>
<dbReference type="FunFam" id="3.30.40.10:FF:000555">
    <property type="entry name" value="Zinc finger (Ubiquitin-hydrolase) domain-containing protein"/>
    <property type="match status" value="1"/>
</dbReference>
<dbReference type="InterPro" id="IPR013083">
    <property type="entry name" value="Znf_RING/FYVE/PHD"/>
</dbReference>
<keyword evidence="2 4" id="KW-0863">Zinc-finger</keyword>
<dbReference type="PROSITE" id="PS50089">
    <property type="entry name" value="ZF_RING_2"/>
    <property type="match status" value="1"/>
</dbReference>
<keyword evidence="3" id="KW-0862">Zinc</keyword>
<evidence type="ECO:0000259" key="6">
    <source>
        <dbReference type="PROSITE" id="PS50271"/>
    </source>
</evidence>
<dbReference type="SMART" id="SM00290">
    <property type="entry name" value="ZnF_UBP"/>
    <property type="match status" value="1"/>
</dbReference>
<keyword evidence="8" id="KW-1185">Reference proteome</keyword>
<dbReference type="GO" id="GO:0061630">
    <property type="term" value="F:ubiquitin protein ligase activity"/>
    <property type="evidence" value="ECO:0007669"/>
    <property type="project" value="TreeGrafter"/>
</dbReference>
<dbReference type="PANTHER" id="PTHR24007">
    <property type="entry name" value="BRCA1-ASSOCIATED PROTEIN"/>
    <property type="match status" value="1"/>
</dbReference>